<sequence>MKLKTECHEANHICDKNQYKEATFWEKVRLNIHLIYCRACRQYSMRNSKLTKAVNNPTVQTVSTSEKEAMKQRLQEQLNSSNS</sequence>
<keyword evidence="3" id="KW-1185">Reference proteome</keyword>
<evidence type="ECO:0000256" key="1">
    <source>
        <dbReference type="SAM" id="MobiDB-lite"/>
    </source>
</evidence>
<dbReference type="PATRIC" id="fig|1300343.5.peg.1221"/>
<name>A0A0A2GVZ5_9FLAO</name>
<dbReference type="RefSeq" id="WP_035327460.1">
    <property type="nucleotide sequence ID" value="NZ_CP015125.1"/>
</dbReference>
<dbReference type="KEGG" id="ddo:I597_1209"/>
<feature type="compositionally biased region" description="Basic and acidic residues" evidence="1">
    <location>
        <begin position="65"/>
        <end position="74"/>
    </location>
</feature>
<dbReference type="AlphaFoldDB" id="A0A0A2GVZ5"/>
<evidence type="ECO:0000313" key="2">
    <source>
        <dbReference type="EMBL" id="KGO07424.1"/>
    </source>
</evidence>
<dbReference type="OrthoDB" id="1262821at2"/>
<proteinExistence type="predicted"/>
<dbReference type="Proteomes" id="UP000030140">
    <property type="component" value="Unassembled WGS sequence"/>
</dbReference>
<dbReference type="EMBL" id="JSAQ01000001">
    <property type="protein sequence ID" value="KGO07424.1"/>
    <property type="molecule type" value="Genomic_DNA"/>
</dbReference>
<accession>A0A0A2GVZ5</accession>
<evidence type="ECO:0000313" key="3">
    <source>
        <dbReference type="Proteomes" id="UP000030140"/>
    </source>
</evidence>
<comment type="caution">
    <text evidence="2">The sequence shown here is derived from an EMBL/GenBank/DDBJ whole genome shotgun (WGS) entry which is preliminary data.</text>
</comment>
<organism evidence="2 3">
    <name type="scientific">Dokdonia donghaensis DSW-1</name>
    <dbReference type="NCBI Taxonomy" id="1300343"/>
    <lineage>
        <taxon>Bacteria</taxon>
        <taxon>Pseudomonadati</taxon>
        <taxon>Bacteroidota</taxon>
        <taxon>Flavobacteriia</taxon>
        <taxon>Flavobacteriales</taxon>
        <taxon>Flavobacteriaceae</taxon>
        <taxon>Dokdonia</taxon>
    </lineage>
</organism>
<reference evidence="2 3" key="1">
    <citation type="submission" date="2014-10" db="EMBL/GenBank/DDBJ databases">
        <title>Draft genome sequence of the proteorhodopsin-containing marine bacterium Dokdonia donghaensis.</title>
        <authorList>
            <person name="Gomez-Consarnau L."/>
            <person name="Gonzalez J.M."/>
            <person name="Riedel T."/>
            <person name="Jaenicke S."/>
            <person name="Wagner-Doebler I."/>
            <person name="Fuhrman J.A."/>
        </authorList>
    </citation>
    <scope>NUCLEOTIDE SEQUENCE [LARGE SCALE GENOMIC DNA]</scope>
    <source>
        <strain evidence="2 3">DSW-1</strain>
    </source>
</reference>
<gene>
    <name evidence="2" type="ORF">NV36_11650</name>
</gene>
<protein>
    <submittedName>
        <fullName evidence="2">Glycine dehydrogenase</fullName>
    </submittedName>
</protein>
<feature type="region of interest" description="Disordered" evidence="1">
    <location>
        <begin position="57"/>
        <end position="83"/>
    </location>
</feature>